<comment type="caution">
    <text evidence="1">The sequence shown here is derived from an EMBL/GenBank/DDBJ whole genome shotgun (WGS) entry which is preliminary data.</text>
</comment>
<reference evidence="1 2" key="1">
    <citation type="journal article" date="2019" name="Sci. Rep.">
        <title>Orb-weaving spider Araneus ventricosus genome elucidates the spidroin gene catalogue.</title>
        <authorList>
            <person name="Kono N."/>
            <person name="Nakamura H."/>
            <person name="Ohtoshi R."/>
            <person name="Moran D.A.P."/>
            <person name="Shinohara A."/>
            <person name="Yoshida Y."/>
            <person name="Fujiwara M."/>
            <person name="Mori M."/>
            <person name="Tomita M."/>
            <person name="Arakawa K."/>
        </authorList>
    </citation>
    <scope>NUCLEOTIDE SEQUENCE [LARGE SCALE GENOMIC DNA]</scope>
</reference>
<protein>
    <submittedName>
        <fullName evidence="1">Uncharacterized protein</fullName>
    </submittedName>
</protein>
<accession>A0A4Y2FNM5</accession>
<dbReference type="EMBL" id="BGPR01000989">
    <property type="protein sequence ID" value="GBM42186.1"/>
    <property type="molecule type" value="Genomic_DNA"/>
</dbReference>
<sequence length="100" mass="11394">MGNKKDSTDYFLLQYEIPHNAVRKFYTENITDEMHIKNGAIAKAIRLGIHDSSKPETVISVKNRPEGWISNLFKYPSFQLDFRLINAVGVGTCVWEGGDF</sequence>
<gene>
    <name evidence="1" type="ORF">AVEN_261162_1</name>
</gene>
<evidence type="ECO:0000313" key="1">
    <source>
        <dbReference type="EMBL" id="GBM42186.1"/>
    </source>
</evidence>
<keyword evidence="2" id="KW-1185">Reference proteome</keyword>
<dbReference type="AlphaFoldDB" id="A0A4Y2FNM5"/>
<dbReference type="Proteomes" id="UP000499080">
    <property type="component" value="Unassembled WGS sequence"/>
</dbReference>
<organism evidence="1 2">
    <name type="scientific">Araneus ventricosus</name>
    <name type="common">Orbweaver spider</name>
    <name type="synonym">Epeira ventricosa</name>
    <dbReference type="NCBI Taxonomy" id="182803"/>
    <lineage>
        <taxon>Eukaryota</taxon>
        <taxon>Metazoa</taxon>
        <taxon>Ecdysozoa</taxon>
        <taxon>Arthropoda</taxon>
        <taxon>Chelicerata</taxon>
        <taxon>Arachnida</taxon>
        <taxon>Araneae</taxon>
        <taxon>Araneomorphae</taxon>
        <taxon>Entelegynae</taxon>
        <taxon>Araneoidea</taxon>
        <taxon>Araneidae</taxon>
        <taxon>Araneus</taxon>
    </lineage>
</organism>
<proteinExistence type="predicted"/>
<name>A0A4Y2FNM5_ARAVE</name>
<evidence type="ECO:0000313" key="2">
    <source>
        <dbReference type="Proteomes" id="UP000499080"/>
    </source>
</evidence>